<reference evidence="2" key="1">
    <citation type="journal article" date="2011" name="PLoS Genet.">
        <title>Genomic analysis of the necrotrophic fungal pathogens Sclerotinia sclerotiorum and Botrytis cinerea.</title>
        <authorList>
            <person name="Amselem J."/>
            <person name="Cuomo C.A."/>
            <person name="van Kan J.A."/>
            <person name="Viaud M."/>
            <person name="Benito E.P."/>
            <person name="Couloux A."/>
            <person name="Coutinho P.M."/>
            <person name="de Vries R.P."/>
            <person name="Dyer P.S."/>
            <person name="Fillinger S."/>
            <person name="Fournier E."/>
            <person name="Gout L."/>
            <person name="Hahn M."/>
            <person name="Kohn L."/>
            <person name="Lapalu N."/>
            <person name="Plummer K.M."/>
            <person name="Pradier J.M."/>
            <person name="Quevillon E."/>
            <person name="Sharon A."/>
            <person name="Simon A."/>
            <person name="ten Have A."/>
            <person name="Tudzynski B."/>
            <person name="Tudzynski P."/>
            <person name="Wincker P."/>
            <person name="Andrew M."/>
            <person name="Anthouard V."/>
            <person name="Beever R.E."/>
            <person name="Beffa R."/>
            <person name="Benoit I."/>
            <person name="Bouzid O."/>
            <person name="Brault B."/>
            <person name="Chen Z."/>
            <person name="Choquer M."/>
            <person name="Collemare J."/>
            <person name="Cotton P."/>
            <person name="Danchin E.G."/>
            <person name="Da Silva C."/>
            <person name="Gautier A."/>
            <person name="Giraud C."/>
            <person name="Giraud T."/>
            <person name="Gonzalez C."/>
            <person name="Grossetete S."/>
            <person name="Guldener U."/>
            <person name="Henrissat B."/>
            <person name="Howlett B.J."/>
            <person name="Kodira C."/>
            <person name="Kretschmer M."/>
            <person name="Lappartient A."/>
            <person name="Leroch M."/>
            <person name="Levis C."/>
            <person name="Mauceli E."/>
            <person name="Neuveglise C."/>
            <person name="Oeser B."/>
            <person name="Pearson M."/>
            <person name="Poulain J."/>
            <person name="Poussereau N."/>
            <person name="Quesneville H."/>
            <person name="Rascle C."/>
            <person name="Schumacher J."/>
            <person name="Segurens B."/>
            <person name="Sexton A."/>
            <person name="Silva E."/>
            <person name="Sirven C."/>
            <person name="Soanes D.M."/>
            <person name="Talbot N.J."/>
            <person name="Templeton M."/>
            <person name="Yandava C."/>
            <person name="Yarden O."/>
            <person name="Zeng Q."/>
            <person name="Rollins J.A."/>
            <person name="Lebrun M.H."/>
            <person name="Dickman M."/>
        </authorList>
    </citation>
    <scope>NUCLEOTIDE SEQUENCE [LARGE SCALE GENOMIC DNA]</scope>
    <source>
        <strain evidence="2">T4</strain>
    </source>
</reference>
<evidence type="ECO:0000313" key="1">
    <source>
        <dbReference type="EMBL" id="CCD44040.1"/>
    </source>
</evidence>
<dbReference type="InParanoid" id="G2XU70"/>
<dbReference type="Proteomes" id="UP000008177">
    <property type="component" value="Unplaced contigs"/>
</dbReference>
<proteinExistence type="predicted"/>
<dbReference type="AlphaFoldDB" id="G2XU70"/>
<accession>G2XU70</accession>
<organism evidence="1 2">
    <name type="scientific">Botryotinia fuckeliana (strain T4)</name>
    <name type="common">Noble rot fungus</name>
    <name type="synonym">Botrytis cinerea</name>
    <dbReference type="NCBI Taxonomy" id="999810"/>
    <lineage>
        <taxon>Eukaryota</taxon>
        <taxon>Fungi</taxon>
        <taxon>Dikarya</taxon>
        <taxon>Ascomycota</taxon>
        <taxon>Pezizomycotina</taxon>
        <taxon>Leotiomycetes</taxon>
        <taxon>Helotiales</taxon>
        <taxon>Sclerotiniaceae</taxon>
        <taxon>Botrytis</taxon>
    </lineage>
</organism>
<name>G2XU70_BOTF4</name>
<gene>
    <name evidence="1" type="ORF">BofuT4_uP060880.1</name>
</gene>
<protein>
    <submittedName>
        <fullName evidence="1">Uncharacterized protein</fullName>
    </submittedName>
</protein>
<evidence type="ECO:0000313" key="2">
    <source>
        <dbReference type="Proteomes" id="UP000008177"/>
    </source>
</evidence>
<dbReference type="HOGENOM" id="CLU_2542296_0_0_1"/>
<dbReference type="EMBL" id="FQ790268">
    <property type="protein sequence ID" value="CCD44040.1"/>
    <property type="molecule type" value="Genomic_DNA"/>
</dbReference>
<sequence>MATARPVDWVLSHLLTPLDHAIVSSARYIEICRDSKSGYDGCNEDNTVYWAVDQHLGWFSLFFCFVKYSDYCSHFTVADFGAP</sequence>